<keyword evidence="5" id="KW-0805">Transcription regulation</keyword>
<sequence>MSSLFFSSSRTPLSVALRRFSLCRFSSIVTYATEEEKSRFIHPSSVVHPNAILGEGVSIGPFCTIGPFAKLGRACQLYPGSHIFGNTELGDNCILMTGAVIGDDLPGQTVVGRNNVFGHHAVIGVKCQDMKYKFGNECFLEIGDNNEIREHVSIHRSSTPSDKTVIGDNNLIMGSCHIAHDCKVGNNNILANSTLLAGHVVVEDYAHTAGGIVVHQFCRIGSYSFIGGGSVVSQDVPKYIIVSGERAELRGLNLEGLRRRGFSAVEKRHAAAYCHMRHCIIWRKVGGGRGHTSQSSEPVRQLELSKKPTGGCSDIKKENCRYLQGWPSWLSRDLPNGGLSFETLHAFSVELIVRVLPSAVYLSCVVCALLHSSGIYPVHTRRIKAAGSLVIKKKLSSTKTSVYFQLSVPWFSQYVILLLKIAVEFANLEAGAGLSISSSFFKAQQCHIILGRGGWGGVGSCVGEKKKGVPWTEEEHRRFLNGLEKLGKGDWRGISRNFVTTRTPTQVASHAQKYFLRQSSLNKKKRRSSLFDMARSNNKYVDFGHNCQEDGQEITRSSPLDLNSFGEKCENSIWSYGSQNSHHNKVPNKSISSNGTLDLELSLSSPRNNIVEKNNSSSSKTTFMNIGPIRVT</sequence>
<accession>A0ABQ7W387</accession>
<evidence type="ECO:0000259" key="13">
    <source>
        <dbReference type="PROSITE" id="PS51294"/>
    </source>
</evidence>
<evidence type="ECO:0000256" key="4">
    <source>
        <dbReference type="ARBA" id="ARBA00022679"/>
    </source>
</evidence>
<evidence type="ECO:0000313" key="15">
    <source>
        <dbReference type="Proteomes" id="UP000826656"/>
    </source>
</evidence>
<keyword evidence="7" id="KW-0804">Transcription</keyword>
<evidence type="ECO:0000256" key="6">
    <source>
        <dbReference type="ARBA" id="ARBA00023098"/>
    </source>
</evidence>
<comment type="subcellular location">
    <subcellularLocation>
        <location evidence="1">Nucleus</location>
    </subcellularLocation>
</comment>
<protein>
    <submittedName>
        <fullName evidence="14">Uncharacterized protein</fullName>
    </submittedName>
</protein>
<dbReference type="InterPro" id="IPR029098">
    <property type="entry name" value="Acetyltransf_C"/>
</dbReference>
<evidence type="ECO:0000256" key="1">
    <source>
        <dbReference type="ARBA" id="ARBA00004123"/>
    </source>
</evidence>
<proteinExistence type="predicted"/>
<dbReference type="SMART" id="SM00717">
    <property type="entry name" value="SANT"/>
    <property type="match status" value="1"/>
</dbReference>
<dbReference type="InterPro" id="IPR001451">
    <property type="entry name" value="Hexapep"/>
</dbReference>
<dbReference type="Proteomes" id="UP000826656">
    <property type="component" value="Unassembled WGS sequence"/>
</dbReference>
<feature type="domain" description="SANT" evidence="12">
    <location>
        <begin position="471"/>
        <end position="519"/>
    </location>
</feature>
<dbReference type="InterPro" id="IPR017930">
    <property type="entry name" value="Myb_dom"/>
</dbReference>
<comment type="caution">
    <text evidence="14">The sequence shown here is derived from an EMBL/GenBank/DDBJ whole genome shotgun (WGS) entry which is preliminary data.</text>
</comment>
<evidence type="ECO:0000256" key="3">
    <source>
        <dbReference type="ARBA" id="ARBA00022556"/>
    </source>
</evidence>
<dbReference type="EMBL" id="JAIVGD010000005">
    <property type="protein sequence ID" value="KAH0775204.1"/>
    <property type="molecule type" value="Genomic_DNA"/>
</dbReference>
<evidence type="ECO:0000259" key="12">
    <source>
        <dbReference type="PROSITE" id="PS51293"/>
    </source>
</evidence>
<dbReference type="InterPro" id="IPR006447">
    <property type="entry name" value="Myb_dom_plants"/>
</dbReference>
<dbReference type="SUPFAM" id="SSF51161">
    <property type="entry name" value="Trimeric LpxA-like enzymes"/>
    <property type="match status" value="1"/>
</dbReference>
<dbReference type="CDD" id="cd00167">
    <property type="entry name" value="SANT"/>
    <property type="match status" value="1"/>
</dbReference>
<dbReference type="InterPro" id="IPR017884">
    <property type="entry name" value="SANT_dom"/>
</dbReference>
<dbReference type="InterPro" id="IPR010137">
    <property type="entry name" value="Lipid_A_LpxA"/>
</dbReference>
<dbReference type="Pfam" id="PF00249">
    <property type="entry name" value="Myb_DNA-binding"/>
    <property type="match status" value="1"/>
</dbReference>
<dbReference type="CDD" id="cd03351">
    <property type="entry name" value="LbH_UDP-GlcNAc_AT"/>
    <property type="match status" value="1"/>
</dbReference>
<keyword evidence="3" id="KW-0441">Lipid A biosynthesis</keyword>
<organism evidence="14 15">
    <name type="scientific">Solanum tuberosum</name>
    <name type="common">Potato</name>
    <dbReference type="NCBI Taxonomy" id="4113"/>
    <lineage>
        <taxon>Eukaryota</taxon>
        <taxon>Viridiplantae</taxon>
        <taxon>Streptophyta</taxon>
        <taxon>Embryophyta</taxon>
        <taxon>Tracheophyta</taxon>
        <taxon>Spermatophyta</taxon>
        <taxon>Magnoliopsida</taxon>
        <taxon>eudicotyledons</taxon>
        <taxon>Gunneridae</taxon>
        <taxon>Pentapetalae</taxon>
        <taxon>asterids</taxon>
        <taxon>lamiids</taxon>
        <taxon>Solanales</taxon>
        <taxon>Solanaceae</taxon>
        <taxon>Solanoideae</taxon>
        <taxon>Solaneae</taxon>
        <taxon>Solanum</taxon>
    </lineage>
</organism>
<keyword evidence="8" id="KW-0539">Nucleus</keyword>
<keyword evidence="6" id="KW-0443">Lipid metabolism</keyword>
<dbReference type="PANTHER" id="PTHR43480:SF1">
    <property type="entry name" value="ACYL-[ACYL-CARRIER-PROTEIN]--UDP-N-ACETYLGLUCOSAMINE O-ACYLTRANSFERASE, MITOCHONDRIAL-RELATED"/>
    <property type="match status" value="1"/>
</dbReference>
<dbReference type="NCBIfam" id="TIGR01557">
    <property type="entry name" value="myb_SHAQKYF"/>
    <property type="match status" value="1"/>
</dbReference>
<dbReference type="InterPro" id="IPR001005">
    <property type="entry name" value="SANT/Myb"/>
</dbReference>
<evidence type="ECO:0000256" key="9">
    <source>
        <dbReference type="ARBA" id="ARBA00023315"/>
    </source>
</evidence>
<feature type="region of interest" description="Disordered" evidence="10">
    <location>
        <begin position="608"/>
        <end position="632"/>
    </location>
</feature>
<reference evidence="14 15" key="1">
    <citation type="journal article" date="2021" name="bioRxiv">
        <title>Chromosome-scale and haplotype-resolved genome assembly of a tetraploid potato cultivar.</title>
        <authorList>
            <person name="Sun H."/>
            <person name="Jiao W.-B."/>
            <person name="Krause K."/>
            <person name="Campoy J.A."/>
            <person name="Goel M."/>
            <person name="Folz-Donahue K."/>
            <person name="Kukat C."/>
            <person name="Huettel B."/>
            <person name="Schneeberger K."/>
        </authorList>
    </citation>
    <scope>NUCLEOTIDE SEQUENCE [LARGE SCALE GENOMIC DNA]</scope>
    <source>
        <strain evidence="14">SolTubOtavaFocal</strain>
        <tissue evidence="14">Leaves</tissue>
    </source>
</reference>
<dbReference type="PROSITE" id="PS51293">
    <property type="entry name" value="SANT"/>
    <property type="match status" value="1"/>
</dbReference>
<name>A0ABQ7W387_SOLTU</name>
<dbReference type="PANTHER" id="PTHR43480">
    <property type="entry name" value="ACYL-[ACYL-CARRIER-PROTEIN]--UDP-N-ACETYLGLUCOSAMINE O-ACYLTRANSFERASE"/>
    <property type="match status" value="1"/>
</dbReference>
<keyword evidence="9" id="KW-0012">Acyltransferase</keyword>
<dbReference type="Pfam" id="PF13720">
    <property type="entry name" value="Acetyltransf_11"/>
    <property type="match status" value="1"/>
</dbReference>
<feature type="domain" description="HTH myb-type" evidence="13">
    <location>
        <begin position="463"/>
        <end position="519"/>
    </location>
</feature>
<evidence type="ECO:0000256" key="2">
    <source>
        <dbReference type="ARBA" id="ARBA00022516"/>
    </source>
</evidence>
<dbReference type="Pfam" id="PF00132">
    <property type="entry name" value="Hexapep"/>
    <property type="match status" value="1"/>
</dbReference>
<evidence type="ECO:0000259" key="11">
    <source>
        <dbReference type="PROSITE" id="PS50090"/>
    </source>
</evidence>
<dbReference type="PROSITE" id="PS50090">
    <property type="entry name" value="MYB_LIKE"/>
    <property type="match status" value="1"/>
</dbReference>
<evidence type="ECO:0000313" key="14">
    <source>
        <dbReference type="EMBL" id="KAH0775204.1"/>
    </source>
</evidence>
<dbReference type="Gene3D" id="1.10.10.60">
    <property type="entry name" value="Homeodomain-like"/>
    <property type="match status" value="1"/>
</dbReference>
<evidence type="ECO:0000256" key="10">
    <source>
        <dbReference type="SAM" id="MobiDB-lite"/>
    </source>
</evidence>
<dbReference type="InterPro" id="IPR009057">
    <property type="entry name" value="Homeodomain-like_sf"/>
</dbReference>
<dbReference type="SUPFAM" id="SSF46689">
    <property type="entry name" value="Homeodomain-like"/>
    <property type="match status" value="1"/>
</dbReference>
<evidence type="ECO:0000256" key="8">
    <source>
        <dbReference type="ARBA" id="ARBA00023242"/>
    </source>
</evidence>
<keyword evidence="15" id="KW-1185">Reference proteome</keyword>
<gene>
    <name evidence="14" type="ORF">KY290_012341</name>
</gene>
<dbReference type="PROSITE" id="PS51294">
    <property type="entry name" value="HTH_MYB"/>
    <property type="match status" value="1"/>
</dbReference>
<keyword evidence="2" id="KW-0444">Lipid biosynthesis</keyword>
<keyword evidence="4" id="KW-0808">Transferase</keyword>
<dbReference type="Gene3D" id="2.160.10.10">
    <property type="entry name" value="Hexapeptide repeat proteins"/>
    <property type="match status" value="1"/>
</dbReference>
<dbReference type="InterPro" id="IPR011004">
    <property type="entry name" value="Trimer_LpxA-like_sf"/>
</dbReference>
<feature type="domain" description="Myb-like" evidence="11">
    <location>
        <begin position="463"/>
        <end position="515"/>
    </location>
</feature>
<evidence type="ECO:0000256" key="5">
    <source>
        <dbReference type="ARBA" id="ARBA00023015"/>
    </source>
</evidence>
<evidence type="ECO:0000256" key="7">
    <source>
        <dbReference type="ARBA" id="ARBA00023163"/>
    </source>
</evidence>
<feature type="compositionally biased region" description="Polar residues" evidence="10">
    <location>
        <begin position="608"/>
        <end position="624"/>
    </location>
</feature>